<dbReference type="OrthoDB" id="60433at2759"/>
<comment type="caution">
    <text evidence="6">The sequence shown here is derived from an EMBL/GenBank/DDBJ whole genome shotgun (WGS) entry which is preliminary data.</text>
</comment>
<accession>A0A9D2YQ25</accession>
<feature type="compositionally biased region" description="Polar residues" evidence="5">
    <location>
        <begin position="18"/>
        <end position="37"/>
    </location>
</feature>
<dbReference type="Pfam" id="PF12796">
    <property type="entry name" value="Ank_2"/>
    <property type="match status" value="1"/>
</dbReference>
<evidence type="ECO:0000256" key="3">
    <source>
        <dbReference type="ARBA" id="ARBA00038122"/>
    </source>
</evidence>
<reference evidence="6" key="1">
    <citation type="submission" date="2020-03" db="EMBL/GenBank/DDBJ databases">
        <title>Intra-Species Differences in Population Size shape Life History and Genome Evolution.</title>
        <authorList>
            <person name="Willemsen D."/>
            <person name="Cui R."/>
            <person name="Valenzano D.R."/>
        </authorList>
    </citation>
    <scope>NUCLEOTIDE SEQUENCE</scope>
    <source>
        <strain evidence="6">GRZ</strain>
        <tissue evidence="6">Whole</tissue>
    </source>
</reference>
<dbReference type="OMA" id="DWWRSSA"/>
<evidence type="ECO:0000313" key="7">
    <source>
        <dbReference type="Proteomes" id="UP000822369"/>
    </source>
</evidence>
<dbReference type="InterPro" id="IPR002110">
    <property type="entry name" value="Ankyrin_rpt"/>
</dbReference>
<evidence type="ECO:0000256" key="5">
    <source>
        <dbReference type="SAM" id="MobiDB-lite"/>
    </source>
</evidence>
<dbReference type="PROSITE" id="PS50088">
    <property type="entry name" value="ANK_REPEAT"/>
    <property type="match status" value="2"/>
</dbReference>
<feature type="region of interest" description="Disordered" evidence="5">
    <location>
        <begin position="1"/>
        <end position="70"/>
    </location>
</feature>
<gene>
    <name evidence="6" type="ORF">G4P62_013031</name>
</gene>
<sequence length="307" mass="33240">MEVHPAECHSDPTGHPVQDQNQEQASCLDQNWAQLDQGSAPAHHNEAEESAGSVSKATESGGAPAAQRADRPADLLVPAAASGHGGDATTCCDLLSLRSGSFSLTSEPGAFCRSEEDDARSITASSIISVFQRVPMDPLEKDWLRSCTLGNVSVQRLLLAQDPNLVMKKTALHWAAKQGRLDSVDMMLHYGADVNVRSGYTALHLASIHGHQDIVQTLISSHNAKTNIRDYHGKMAIQYWTCTRPGTTSIFNQEPALSDGGRFSQERRTQRFALPSLRLSRSRSHGQLHLDFGALPSASCDALDLHV</sequence>
<dbReference type="InterPro" id="IPR036770">
    <property type="entry name" value="Ankyrin_rpt-contain_sf"/>
</dbReference>
<dbReference type="KEGG" id="nfu:107389124"/>
<dbReference type="Gene3D" id="1.25.40.20">
    <property type="entry name" value="Ankyrin repeat-containing domain"/>
    <property type="match status" value="1"/>
</dbReference>
<name>A0A9D2YQ25_NOTFU</name>
<evidence type="ECO:0000256" key="2">
    <source>
        <dbReference type="ARBA" id="ARBA00023043"/>
    </source>
</evidence>
<keyword evidence="1" id="KW-0677">Repeat</keyword>
<evidence type="ECO:0000313" key="6">
    <source>
        <dbReference type="EMBL" id="KAF7224954.1"/>
    </source>
</evidence>
<evidence type="ECO:0000256" key="1">
    <source>
        <dbReference type="ARBA" id="ARBA00022737"/>
    </source>
</evidence>
<proteinExistence type="inferred from homology"/>
<dbReference type="PROSITE" id="PS50297">
    <property type="entry name" value="ANK_REP_REGION"/>
    <property type="match status" value="2"/>
</dbReference>
<comment type="similarity">
    <text evidence="3">Belongs to the SOWAH family.</text>
</comment>
<feature type="repeat" description="ANK" evidence="4">
    <location>
        <begin position="167"/>
        <end position="199"/>
    </location>
</feature>
<dbReference type="AlphaFoldDB" id="A0A9D2YQ25"/>
<feature type="repeat" description="ANK" evidence="4">
    <location>
        <begin position="198"/>
        <end position="231"/>
    </location>
</feature>
<dbReference type="PANTHER" id="PTHR14491:SF9">
    <property type="entry name" value="ANKYRIN REPEAT DOMAIN-CONTAINING PROTEIN SOWAHB-LIKE"/>
    <property type="match status" value="1"/>
</dbReference>
<keyword evidence="2 4" id="KW-0040">ANK repeat</keyword>
<protein>
    <submittedName>
        <fullName evidence="6">Transcript variant X1</fullName>
    </submittedName>
</protein>
<dbReference type="Proteomes" id="UP000822369">
    <property type="component" value="Chromosome 4"/>
</dbReference>
<feature type="compositionally biased region" description="Basic and acidic residues" evidence="5">
    <location>
        <begin position="1"/>
        <end position="12"/>
    </location>
</feature>
<evidence type="ECO:0000256" key="4">
    <source>
        <dbReference type="PROSITE-ProRule" id="PRU00023"/>
    </source>
</evidence>
<dbReference type="SMART" id="SM00248">
    <property type="entry name" value="ANK"/>
    <property type="match status" value="2"/>
</dbReference>
<dbReference type="PANTHER" id="PTHR14491">
    <property type="entry name" value="SOSONDOWAH, ISOFORM G"/>
    <property type="match status" value="1"/>
</dbReference>
<dbReference type="SUPFAM" id="SSF48403">
    <property type="entry name" value="Ankyrin repeat"/>
    <property type="match status" value="1"/>
</dbReference>
<organism evidence="6 7">
    <name type="scientific">Nothobranchius furzeri</name>
    <name type="common">Turquoise killifish</name>
    <dbReference type="NCBI Taxonomy" id="105023"/>
    <lineage>
        <taxon>Eukaryota</taxon>
        <taxon>Metazoa</taxon>
        <taxon>Chordata</taxon>
        <taxon>Craniata</taxon>
        <taxon>Vertebrata</taxon>
        <taxon>Euteleostomi</taxon>
        <taxon>Actinopterygii</taxon>
        <taxon>Neopterygii</taxon>
        <taxon>Teleostei</taxon>
        <taxon>Neoteleostei</taxon>
        <taxon>Acanthomorphata</taxon>
        <taxon>Ovalentaria</taxon>
        <taxon>Atherinomorphae</taxon>
        <taxon>Cyprinodontiformes</taxon>
        <taxon>Nothobranchiidae</taxon>
        <taxon>Nothobranchius</taxon>
    </lineage>
</organism>
<dbReference type="EMBL" id="JAAVVJ010000004">
    <property type="protein sequence ID" value="KAF7224954.1"/>
    <property type="molecule type" value="Genomic_DNA"/>
</dbReference>